<dbReference type="Proteomes" id="UP000076983">
    <property type="component" value="Unassembled WGS sequence"/>
</dbReference>
<dbReference type="UniPathway" id="UPA00109">
    <property type="reaction ID" value="UER00189"/>
</dbReference>
<evidence type="ECO:0000256" key="2">
    <source>
        <dbReference type="ARBA" id="ARBA00022432"/>
    </source>
</evidence>
<protein>
    <recommendedName>
        <fullName evidence="6 7">Triosephosphate isomerase</fullName>
        <shortName evidence="6">TIM</shortName>
        <shortName evidence="6">TPI</shortName>
        <ecNumber evidence="6 7">5.3.1.1</ecNumber>
    </recommendedName>
    <alternativeName>
        <fullName evidence="6">Triose-phosphate isomerase</fullName>
    </alternativeName>
</protein>
<evidence type="ECO:0000256" key="3">
    <source>
        <dbReference type="ARBA" id="ARBA00022490"/>
    </source>
</evidence>
<gene>
    <name evidence="6 8" type="primary">tpiA</name>
    <name evidence="8" type="ORF">MGALLINA_05850</name>
</gene>
<dbReference type="InterPro" id="IPR022896">
    <property type="entry name" value="TrioseP_Isoase_bac/euk"/>
</dbReference>
<keyword evidence="5 6" id="KW-0413">Isomerase</keyword>
<dbReference type="EMBL" id="LVLH01000049">
    <property type="protein sequence ID" value="OAB48660.1"/>
    <property type="molecule type" value="Genomic_DNA"/>
</dbReference>
<dbReference type="GO" id="GO:0005829">
    <property type="term" value="C:cytosol"/>
    <property type="evidence" value="ECO:0007669"/>
    <property type="project" value="TreeGrafter"/>
</dbReference>
<dbReference type="RefSeq" id="WP_063626342.1">
    <property type="nucleotide sequence ID" value="NZ_LVLH01000049.1"/>
</dbReference>
<dbReference type="GO" id="GO:0006096">
    <property type="term" value="P:glycolytic process"/>
    <property type="evidence" value="ECO:0007669"/>
    <property type="project" value="UniProtKB-UniRule"/>
</dbReference>
<dbReference type="NCBIfam" id="TIGR00419">
    <property type="entry name" value="tim"/>
    <property type="match status" value="1"/>
</dbReference>
<comment type="caution">
    <text evidence="8">The sequence shown here is derived from an EMBL/GenBank/DDBJ whole genome shotgun (WGS) entry which is preliminary data.</text>
</comment>
<dbReference type="InterPro" id="IPR035990">
    <property type="entry name" value="TIM_sf"/>
</dbReference>
<dbReference type="STRING" id="29557.MGALLINA_05850"/>
<keyword evidence="4 6" id="KW-0324">Glycolysis</keyword>
<dbReference type="PANTHER" id="PTHR21139">
    <property type="entry name" value="TRIOSEPHOSPHATE ISOMERASE"/>
    <property type="match status" value="1"/>
</dbReference>
<evidence type="ECO:0000256" key="7">
    <source>
        <dbReference type="RuleBase" id="RU363013"/>
    </source>
</evidence>
<proteinExistence type="inferred from homology"/>
<dbReference type="GO" id="GO:0004807">
    <property type="term" value="F:triose-phosphate isomerase activity"/>
    <property type="evidence" value="ECO:0007669"/>
    <property type="project" value="UniProtKB-UniRule"/>
</dbReference>
<evidence type="ECO:0000313" key="9">
    <source>
        <dbReference type="Proteomes" id="UP000076983"/>
    </source>
</evidence>
<feature type="active site" description="Electrophile" evidence="6">
    <location>
        <position position="103"/>
    </location>
</feature>
<dbReference type="PATRIC" id="fig|29557.3.peg.592"/>
<dbReference type="AlphaFoldDB" id="A0A162QHN7"/>
<dbReference type="PROSITE" id="PS51440">
    <property type="entry name" value="TIM_2"/>
    <property type="match status" value="1"/>
</dbReference>
<comment type="subcellular location">
    <subcellularLocation>
        <location evidence="6 7">Cytoplasm</location>
    </subcellularLocation>
</comment>
<reference evidence="8 9" key="1">
    <citation type="submission" date="2016-03" db="EMBL/GenBank/DDBJ databases">
        <title>Genome sequence of Mycoplasma gallinarum strain Mgn_IPT.</title>
        <authorList>
            <person name="Yacoub E."/>
            <person name="Sirand-Pugnet P."/>
            <person name="Barre A."/>
            <person name="Maurier F."/>
            <person name="Blanchard A."/>
            <person name="Ben Abdelmoumen B.M."/>
        </authorList>
    </citation>
    <scope>NUCLEOTIDE SEQUENCE [LARGE SCALE GENOMIC DNA]</scope>
    <source>
        <strain evidence="8 9">Mgn_IPT</strain>
    </source>
</reference>
<comment type="subunit">
    <text evidence="6 7">Homodimer.</text>
</comment>
<sequence length="251" mass="28298">MKQLLIVGNWKCYKTFKESQSFLDEFFDLYSNKYSKYQSVLNQHTFAIAPALCNLAISRFQNPKCVLKFAAQNLTQIEEGAYTGDISPQMLQDLNVSFVILGHSEQRMYHHETYQEVNKKIKAVLKANLTPIICIGENLADYNVGLTDEIVKVSLQEVLDGIDFSKVIISYEPIWAIGTGQTASPQWANTVCGYIKNFTEYKTKVLYGGSVKPDNIIELAKQDNIDGFLVGKASLNAESFIQLLLTNVEEK</sequence>
<organism evidence="8 9">
    <name type="scientific">Mycoplasmopsis gallinarum</name>
    <dbReference type="NCBI Taxonomy" id="29557"/>
    <lineage>
        <taxon>Bacteria</taxon>
        <taxon>Bacillati</taxon>
        <taxon>Mycoplasmatota</taxon>
        <taxon>Mycoplasmoidales</taxon>
        <taxon>Metamycoplasmataceae</taxon>
        <taxon>Mycoplasmopsis</taxon>
    </lineage>
</organism>
<dbReference type="HAMAP" id="MF_00147_B">
    <property type="entry name" value="TIM_B"/>
    <property type="match status" value="1"/>
</dbReference>
<dbReference type="InterPro" id="IPR000652">
    <property type="entry name" value="Triosephosphate_isomerase"/>
</dbReference>
<dbReference type="GO" id="GO:0019563">
    <property type="term" value="P:glycerol catabolic process"/>
    <property type="evidence" value="ECO:0007669"/>
    <property type="project" value="TreeGrafter"/>
</dbReference>
<evidence type="ECO:0000256" key="6">
    <source>
        <dbReference type="HAMAP-Rule" id="MF_00147"/>
    </source>
</evidence>
<dbReference type="InterPro" id="IPR013785">
    <property type="entry name" value="Aldolase_TIM"/>
</dbReference>
<comment type="similarity">
    <text evidence="1 6 7">Belongs to the triosephosphate isomerase family.</text>
</comment>
<evidence type="ECO:0000256" key="1">
    <source>
        <dbReference type="ARBA" id="ARBA00007422"/>
    </source>
</evidence>
<dbReference type="EC" id="5.3.1.1" evidence="6 7"/>
<comment type="function">
    <text evidence="6">Involved in the gluconeogenesis. Catalyzes stereospecifically the conversion of dihydroxyacetone phosphate (DHAP) to D-glyceraldehyde-3-phosphate (G3P).</text>
</comment>
<keyword evidence="9" id="KW-1185">Reference proteome</keyword>
<feature type="binding site" evidence="6">
    <location>
        <position position="210"/>
    </location>
    <ligand>
        <name>substrate</name>
    </ligand>
</feature>
<dbReference type="GO" id="GO:0006094">
    <property type="term" value="P:gluconeogenesis"/>
    <property type="evidence" value="ECO:0007669"/>
    <property type="project" value="UniProtKB-UniRule"/>
</dbReference>
<dbReference type="Gene3D" id="3.20.20.70">
    <property type="entry name" value="Aldolase class I"/>
    <property type="match status" value="1"/>
</dbReference>
<keyword evidence="3 6" id="KW-0963">Cytoplasm</keyword>
<dbReference type="SUPFAM" id="SSF51351">
    <property type="entry name" value="Triosephosphate isomerase (TIM)"/>
    <property type="match status" value="1"/>
</dbReference>
<dbReference type="UniPathway" id="UPA00138"/>
<dbReference type="Pfam" id="PF00121">
    <property type="entry name" value="TIM"/>
    <property type="match status" value="1"/>
</dbReference>
<keyword evidence="2 6" id="KW-0312">Gluconeogenesis</keyword>
<dbReference type="PANTHER" id="PTHR21139:SF42">
    <property type="entry name" value="TRIOSEPHOSPHATE ISOMERASE"/>
    <property type="match status" value="1"/>
</dbReference>
<comment type="pathway">
    <text evidence="6 7">Carbohydrate degradation; glycolysis; D-glyceraldehyde 3-phosphate from glycerone phosphate: step 1/1.</text>
</comment>
<dbReference type="CDD" id="cd00311">
    <property type="entry name" value="TIM"/>
    <property type="match status" value="1"/>
</dbReference>
<comment type="pathway">
    <text evidence="6 7">Carbohydrate biosynthesis; gluconeogenesis.</text>
</comment>
<comment type="catalytic activity">
    <reaction evidence="6 7">
        <text>D-glyceraldehyde 3-phosphate = dihydroxyacetone phosphate</text>
        <dbReference type="Rhea" id="RHEA:18585"/>
        <dbReference type="ChEBI" id="CHEBI:57642"/>
        <dbReference type="ChEBI" id="CHEBI:59776"/>
        <dbReference type="EC" id="5.3.1.1"/>
    </reaction>
</comment>
<evidence type="ECO:0000313" key="8">
    <source>
        <dbReference type="EMBL" id="OAB48660.1"/>
    </source>
</evidence>
<dbReference type="OrthoDB" id="9809429at2"/>
<evidence type="ECO:0000256" key="5">
    <source>
        <dbReference type="ARBA" id="ARBA00023235"/>
    </source>
</evidence>
<feature type="binding site" evidence="6">
    <location>
        <begin position="9"/>
        <end position="11"/>
    </location>
    <ligand>
        <name>substrate</name>
    </ligand>
</feature>
<comment type="caution">
    <text evidence="6">Lacks conserved residue(s) required for the propagation of feature annotation.</text>
</comment>
<evidence type="ECO:0000256" key="4">
    <source>
        <dbReference type="ARBA" id="ARBA00023152"/>
    </source>
</evidence>
<name>A0A162QHN7_9BACT</name>
<dbReference type="GO" id="GO:0046166">
    <property type="term" value="P:glyceraldehyde-3-phosphate biosynthetic process"/>
    <property type="evidence" value="ECO:0007669"/>
    <property type="project" value="TreeGrafter"/>
</dbReference>
<feature type="active site" description="Proton acceptor" evidence="6">
    <location>
        <position position="172"/>
    </location>
</feature>
<feature type="binding site" evidence="6">
    <location>
        <position position="178"/>
    </location>
    <ligand>
        <name>substrate</name>
    </ligand>
</feature>
<accession>A0A162QHN7</accession>